<sequence>MPSTYAHYRMGQQVRSMLDGNEKKIVEKYPQLYLIGLHGPDILFYYKPLKSNSINSIGYELHKHSGKEFFERARKVISEKKDREPYLAYTYGVLNHFALDVSSHGYIEQKINESGISHAEIEVEFDRELMIMDKKNSITQSLVRHIIPSEENAKVISEFYPGTTMQEVKKALEGMISYNNLLVAPSHLKRWFIYLLLKLSGNYKEMHGLIVNYHKNKECNDSTVKLLSLYRHAKNTAYQSIIKFDGFLNNDCELDKAFNYSFGSVLIEGCDNNQKQCISDNIQNVESFIKKEVQYEG</sequence>
<accession>A0ABV1BVV0</accession>
<protein>
    <submittedName>
        <fullName evidence="2">Zinc dependent phospholipase C family protein</fullName>
    </submittedName>
</protein>
<feature type="domain" description="Phospholipase C/D" evidence="1">
    <location>
        <begin position="7"/>
        <end position="145"/>
    </location>
</feature>
<proteinExistence type="predicted"/>
<gene>
    <name evidence="2" type="ORF">WMO14_08260</name>
</gene>
<evidence type="ECO:0000313" key="3">
    <source>
        <dbReference type="Proteomes" id="UP001442364"/>
    </source>
</evidence>
<dbReference type="EMBL" id="JBBMER010000005">
    <property type="protein sequence ID" value="MEQ2379872.1"/>
    <property type="molecule type" value="Genomic_DNA"/>
</dbReference>
<organism evidence="2 3">
    <name type="scientific">[Lactobacillus] rogosae</name>
    <dbReference type="NCBI Taxonomy" id="706562"/>
    <lineage>
        <taxon>Bacteria</taxon>
        <taxon>Bacillati</taxon>
        <taxon>Bacillota</taxon>
        <taxon>Clostridia</taxon>
        <taxon>Lachnospirales</taxon>
        <taxon>Lachnospiraceae</taxon>
        <taxon>Lachnospira</taxon>
    </lineage>
</organism>
<keyword evidence="3" id="KW-1185">Reference proteome</keyword>
<dbReference type="Pfam" id="PF00882">
    <property type="entry name" value="Zn_dep_PLPC"/>
    <property type="match status" value="1"/>
</dbReference>
<comment type="caution">
    <text evidence="2">The sequence shown here is derived from an EMBL/GenBank/DDBJ whole genome shotgun (WGS) entry which is preliminary data.</text>
</comment>
<evidence type="ECO:0000259" key="1">
    <source>
        <dbReference type="Pfam" id="PF00882"/>
    </source>
</evidence>
<evidence type="ECO:0000313" key="2">
    <source>
        <dbReference type="EMBL" id="MEQ2379872.1"/>
    </source>
</evidence>
<dbReference type="Proteomes" id="UP001442364">
    <property type="component" value="Unassembled WGS sequence"/>
</dbReference>
<dbReference type="InterPro" id="IPR029002">
    <property type="entry name" value="PLPC/GPLD1"/>
</dbReference>
<dbReference type="RefSeq" id="WP_349153635.1">
    <property type="nucleotide sequence ID" value="NZ_JBBMER010000005.1"/>
</dbReference>
<name>A0ABV1BVV0_9FIRM</name>
<reference evidence="2 3" key="1">
    <citation type="submission" date="2024-03" db="EMBL/GenBank/DDBJ databases">
        <title>Human intestinal bacterial collection.</title>
        <authorList>
            <person name="Pauvert C."/>
            <person name="Hitch T.C.A."/>
            <person name="Clavel T."/>
        </authorList>
    </citation>
    <scope>NUCLEOTIDE SEQUENCE [LARGE SCALE GENOMIC DNA]</scope>
    <source>
        <strain evidence="2 3">CLA-AA-H255</strain>
    </source>
</reference>